<feature type="transmembrane region" description="Helical" evidence="9">
    <location>
        <begin position="147"/>
        <end position="170"/>
    </location>
</feature>
<keyword evidence="4" id="KW-1003">Cell membrane</keyword>
<dbReference type="InterPro" id="IPR036890">
    <property type="entry name" value="HATPase_C_sf"/>
</dbReference>
<reference evidence="11" key="1">
    <citation type="submission" date="2021-05" db="EMBL/GenBank/DDBJ databases">
        <authorList>
            <person name="Tanabe Y."/>
        </authorList>
    </citation>
    <scope>NUCLEOTIDE SEQUENCE</scope>
    <source>
        <strain evidence="11">BOTRYCO-1</strain>
    </source>
</reference>
<evidence type="ECO:0000259" key="10">
    <source>
        <dbReference type="PROSITE" id="PS50109"/>
    </source>
</evidence>
<dbReference type="InterPro" id="IPR047770">
    <property type="entry name" value="RegB"/>
</dbReference>
<evidence type="ECO:0000256" key="8">
    <source>
        <dbReference type="ARBA" id="ARBA00022840"/>
    </source>
</evidence>
<keyword evidence="8" id="KW-0067">ATP-binding</keyword>
<dbReference type="Pfam" id="PF00512">
    <property type="entry name" value="HisKA"/>
    <property type="match status" value="1"/>
</dbReference>
<evidence type="ECO:0000256" key="6">
    <source>
        <dbReference type="ARBA" id="ARBA00022741"/>
    </source>
</evidence>
<proteinExistence type="predicted"/>
<feature type="transmembrane region" description="Helical" evidence="9">
    <location>
        <begin position="75"/>
        <end position="95"/>
    </location>
</feature>
<dbReference type="CDD" id="cd00082">
    <property type="entry name" value="HisKA"/>
    <property type="match status" value="1"/>
</dbReference>
<dbReference type="PROSITE" id="PS50109">
    <property type="entry name" value="HIS_KIN"/>
    <property type="match status" value="1"/>
</dbReference>
<dbReference type="SMART" id="SM00388">
    <property type="entry name" value="HisKA"/>
    <property type="match status" value="1"/>
</dbReference>
<feature type="transmembrane region" description="Helical" evidence="9">
    <location>
        <begin position="182"/>
        <end position="204"/>
    </location>
</feature>
<evidence type="ECO:0000256" key="1">
    <source>
        <dbReference type="ARBA" id="ARBA00000085"/>
    </source>
</evidence>
<evidence type="ECO:0000256" key="2">
    <source>
        <dbReference type="ARBA" id="ARBA00004651"/>
    </source>
</evidence>
<keyword evidence="6" id="KW-0547">Nucleotide-binding</keyword>
<dbReference type="EMBL" id="BPFZ01000013">
    <property type="protein sequence ID" value="GIU67742.1"/>
    <property type="molecule type" value="Genomic_DNA"/>
</dbReference>
<protein>
    <recommendedName>
        <fullName evidence="3">histidine kinase</fullName>
        <ecNumber evidence="3">2.7.13.3</ecNumber>
    </recommendedName>
</protein>
<keyword evidence="9" id="KW-1133">Transmembrane helix</keyword>
<feature type="transmembrane region" description="Helical" evidence="9">
    <location>
        <begin position="115"/>
        <end position="135"/>
    </location>
</feature>
<dbReference type="InterPro" id="IPR003661">
    <property type="entry name" value="HisK_dim/P_dom"/>
</dbReference>
<dbReference type="EC" id="2.7.13.3" evidence="3"/>
<feature type="domain" description="Histidine kinase" evidence="10">
    <location>
        <begin position="239"/>
        <end position="455"/>
    </location>
</feature>
<dbReference type="InterPro" id="IPR050980">
    <property type="entry name" value="2C_sensor_his_kinase"/>
</dbReference>
<dbReference type="NCBIfam" id="NF033792">
    <property type="entry name" value="ActS_PrrB_HisK"/>
    <property type="match status" value="1"/>
</dbReference>
<dbReference type="SMART" id="SM00387">
    <property type="entry name" value="HATPase_c"/>
    <property type="match status" value="1"/>
</dbReference>
<evidence type="ECO:0000256" key="4">
    <source>
        <dbReference type="ARBA" id="ARBA00022475"/>
    </source>
</evidence>
<dbReference type="Proteomes" id="UP001161064">
    <property type="component" value="Unassembled WGS sequence"/>
</dbReference>
<dbReference type="Gene3D" id="3.30.565.10">
    <property type="entry name" value="Histidine kinase-like ATPase, C-terminal domain"/>
    <property type="match status" value="1"/>
</dbReference>
<comment type="subcellular location">
    <subcellularLocation>
        <location evidence="2">Cell membrane</location>
        <topology evidence="2">Multi-pass membrane protein</topology>
    </subcellularLocation>
</comment>
<evidence type="ECO:0000256" key="3">
    <source>
        <dbReference type="ARBA" id="ARBA00012438"/>
    </source>
</evidence>
<keyword evidence="9" id="KW-0472">Membrane</keyword>
<dbReference type="SUPFAM" id="SSF47384">
    <property type="entry name" value="Homodimeric domain of signal transducing histidine kinase"/>
    <property type="match status" value="1"/>
</dbReference>
<dbReference type="PANTHER" id="PTHR44936:SF10">
    <property type="entry name" value="SENSOR PROTEIN RSTB"/>
    <property type="match status" value="1"/>
</dbReference>
<evidence type="ECO:0000256" key="7">
    <source>
        <dbReference type="ARBA" id="ARBA00022777"/>
    </source>
</evidence>
<dbReference type="InterPro" id="IPR003594">
    <property type="entry name" value="HATPase_dom"/>
</dbReference>
<evidence type="ECO:0000313" key="12">
    <source>
        <dbReference type="Proteomes" id="UP001161064"/>
    </source>
</evidence>
<comment type="catalytic activity">
    <reaction evidence="1">
        <text>ATP + protein L-histidine = ADP + protein N-phospho-L-histidine.</text>
        <dbReference type="EC" id="2.7.13.3"/>
    </reaction>
</comment>
<evidence type="ECO:0000256" key="9">
    <source>
        <dbReference type="SAM" id="Phobius"/>
    </source>
</evidence>
<dbReference type="Gene3D" id="1.10.287.130">
    <property type="match status" value="1"/>
</dbReference>
<dbReference type="InterPro" id="IPR036097">
    <property type="entry name" value="HisK_dim/P_sf"/>
</dbReference>
<dbReference type="SUPFAM" id="SSF55874">
    <property type="entry name" value="ATPase domain of HSP90 chaperone/DNA topoisomerase II/histidine kinase"/>
    <property type="match status" value="1"/>
</dbReference>
<evidence type="ECO:0000313" key="11">
    <source>
        <dbReference type="EMBL" id="GIU67742.1"/>
    </source>
</evidence>
<feature type="transmembrane region" description="Helical" evidence="9">
    <location>
        <begin position="49"/>
        <end position="68"/>
    </location>
</feature>
<accession>A0ABQ4PXH4</accession>
<dbReference type="Pfam" id="PF02518">
    <property type="entry name" value="HATPase_c"/>
    <property type="match status" value="1"/>
</dbReference>
<gene>
    <name evidence="11" type="ORF">PsB1_1896</name>
</gene>
<organism evidence="11 12">
    <name type="scientific">Candidatus Phycosocius spiralis</name>
    <dbReference type="NCBI Taxonomy" id="2815099"/>
    <lineage>
        <taxon>Bacteria</taxon>
        <taxon>Pseudomonadati</taxon>
        <taxon>Pseudomonadota</taxon>
        <taxon>Alphaproteobacteria</taxon>
        <taxon>Caulobacterales</taxon>
        <taxon>Caulobacterales incertae sedis</taxon>
        <taxon>Candidatus Phycosocius</taxon>
    </lineage>
</organism>
<comment type="caution">
    <text evidence="11">The sequence shown here is derived from an EMBL/GenBank/DDBJ whole genome shotgun (WGS) entry which is preliminary data.</text>
</comment>
<name>A0ABQ4PXH4_9PROT</name>
<dbReference type="InterPro" id="IPR005467">
    <property type="entry name" value="His_kinase_dom"/>
</dbReference>
<keyword evidence="5" id="KW-0808">Transferase</keyword>
<keyword evidence="12" id="KW-1185">Reference proteome</keyword>
<dbReference type="PANTHER" id="PTHR44936">
    <property type="entry name" value="SENSOR PROTEIN CREC"/>
    <property type="match status" value="1"/>
</dbReference>
<evidence type="ECO:0000256" key="5">
    <source>
        <dbReference type="ARBA" id="ARBA00022679"/>
    </source>
</evidence>
<sequence>MFGTIIRVESHAKAMKTASKDQEIIAAALALNAPFVGRLRSRTLVSSRWFALIGQFITVLVVHFGFGFELPLMACLLAIGANSALNLVITIGIAPQRLVRQWEAAAQLTIDTLQLAFLLFLTGGIQNPFCLLLIAPATIAASILRPLWTLSILAITIVCVAFLAVYSYPLPWRPAGSFSVPLLYQVSAAFGIIVGLLFTAGYAWRVSVEESRLADALIATQEVLAREQRLAALGGLAAAAAHELGTPLATIQVTAKEMLRSLPQASPDLEDAQLILTQAQRCREILRNLTDHRHEPDLVTDMVPLGQLLEEVTQRHPDLGHKALLFDIEGPEGKNELLVRRSPSILYGMGNMFENAIHYANQAVTVAASWNQQHVKVTIMDDGPGFDEAILDRLGEPYVTTNLAAGSVAPHREGMGLGFFIAKTLLERSGATISFWNHEGAKKGAVVEIHWPYSAIAAKSFA</sequence>
<keyword evidence="7" id="KW-0418">Kinase</keyword>
<keyword evidence="9" id="KW-0812">Transmembrane</keyword>
<reference evidence="11" key="2">
    <citation type="journal article" date="2023" name="ISME Commun">
        <title>Characterization of a bloom-associated alphaproteobacterial lineage, 'Candidatus Phycosocius': insights into freshwater algal-bacterial interactions.</title>
        <authorList>
            <person name="Tanabe Y."/>
            <person name="Yamaguchi H."/>
            <person name="Yoshida M."/>
            <person name="Kai A."/>
            <person name="Okazaki Y."/>
        </authorList>
    </citation>
    <scope>NUCLEOTIDE SEQUENCE</scope>
    <source>
        <strain evidence="11">BOTRYCO-1</strain>
    </source>
</reference>